<reference evidence="2" key="1">
    <citation type="journal article" date="2020" name="Stud. Mycol.">
        <title>101 Dothideomycetes genomes: a test case for predicting lifestyles and emergence of pathogens.</title>
        <authorList>
            <person name="Haridas S."/>
            <person name="Albert R."/>
            <person name="Binder M."/>
            <person name="Bloem J."/>
            <person name="Labutti K."/>
            <person name="Salamov A."/>
            <person name="Andreopoulos B."/>
            <person name="Baker S."/>
            <person name="Barry K."/>
            <person name="Bills G."/>
            <person name="Bluhm B."/>
            <person name="Cannon C."/>
            <person name="Castanera R."/>
            <person name="Culley D."/>
            <person name="Daum C."/>
            <person name="Ezra D."/>
            <person name="Gonzalez J."/>
            <person name="Henrissat B."/>
            <person name="Kuo A."/>
            <person name="Liang C."/>
            <person name="Lipzen A."/>
            <person name="Lutzoni F."/>
            <person name="Magnuson J."/>
            <person name="Mondo S."/>
            <person name="Nolan M."/>
            <person name="Ohm R."/>
            <person name="Pangilinan J."/>
            <person name="Park H.-J."/>
            <person name="Ramirez L."/>
            <person name="Alfaro M."/>
            <person name="Sun H."/>
            <person name="Tritt A."/>
            <person name="Yoshinaga Y."/>
            <person name="Zwiers L.-H."/>
            <person name="Turgeon B."/>
            <person name="Goodwin S."/>
            <person name="Spatafora J."/>
            <person name="Crous P."/>
            <person name="Grigoriev I."/>
        </authorList>
    </citation>
    <scope>NUCLEOTIDE SEQUENCE</scope>
    <source>
        <strain evidence="2">CBS 207.26</strain>
    </source>
</reference>
<protein>
    <submittedName>
        <fullName evidence="2">Quercetin 2,3-dioxygenase</fullName>
    </submittedName>
</protein>
<dbReference type="PANTHER" id="PTHR43346:SF1">
    <property type="entry name" value="QUERCETIN 2,3-DIOXYGENASE-RELATED"/>
    <property type="match status" value="1"/>
</dbReference>
<dbReference type="CDD" id="cd20281">
    <property type="entry name" value="cupin_QDO_C"/>
    <property type="match status" value="1"/>
</dbReference>
<name>A0A6A6EQP9_9PEZI</name>
<feature type="signal peptide" evidence="1">
    <location>
        <begin position="1"/>
        <end position="19"/>
    </location>
</feature>
<organism evidence="2 3">
    <name type="scientific">Zopfia rhizophila CBS 207.26</name>
    <dbReference type="NCBI Taxonomy" id="1314779"/>
    <lineage>
        <taxon>Eukaryota</taxon>
        <taxon>Fungi</taxon>
        <taxon>Dikarya</taxon>
        <taxon>Ascomycota</taxon>
        <taxon>Pezizomycotina</taxon>
        <taxon>Dothideomycetes</taxon>
        <taxon>Dothideomycetes incertae sedis</taxon>
        <taxon>Zopfiaceae</taxon>
        <taxon>Zopfia</taxon>
    </lineage>
</organism>
<dbReference type="InterPro" id="IPR014710">
    <property type="entry name" value="RmlC-like_jellyroll"/>
</dbReference>
<sequence length="368" mass="39864">MRLTLPVVASATLLHPTSARSLLHVDSAPNSVRPYVIEHYAAAQAVAIGQQIYRFPVTGASSGGAFSLLSTASPSSDALGVLPHHHRTHDENFFCLKGRFQLWADKQNSNNNETQARLLTVGDYGSVPRNTTHSFQILDPDTELVGVIVPGGFEELFFFLADSNYTAATNSPYLPAASNSSTGGPPGEVLQTLESFDVFAELEFNPRRDFVNGTAPANSGWHTASNAIPELNGIPYFVAKDYGPIYLNRDFGYQIIQPFVTPVTGGKGFTQGSITISRRSPNTTVPTHVLSNHTAFEVLEGALSLTIDRENAMLIMGDVAFIPGNTTFSYWSDVAFTKFMYVSAGSNGIDQQLLSNAEGWDYPVFPTS</sequence>
<dbReference type="InterPro" id="IPR011051">
    <property type="entry name" value="RmlC_Cupin_sf"/>
</dbReference>
<dbReference type="GO" id="GO:0051213">
    <property type="term" value="F:dioxygenase activity"/>
    <property type="evidence" value="ECO:0007669"/>
    <property type="project" value="UniProtKB-KW"/>
</dbReference>
<dbReference type="Gene3D" id="2.60.120.10">
    <property type="entry name" value="Jelly Rolls"/>
    <property type="match status" value="2"/>
</dbReference>
<gene>
    <name evidence="2" type="ORF">K469DRAFT_734838</name>
</gene>
<evidence type="ECO:0000313" key="3">
    <source>
        <dbReference type="Proteomes" id="UP000800200"/>
    </source>
</evidence>
<dbReference type="OrthoDB" id="5370773at2759"/>
<dbReference type="EMBL" id="ML994613">
    <property type="protein sequence ID" value="KAF2193485.1"/>
    <property type="molecule type" value="Genomic_DNA"/>
</dbReference>
<keyword evidence="2" id="KW-0560">Oxidoreductase</keyword>
<dbReference type="InterPro" id="IPR052538">
    <property type="entry name" value="Flavonoid_dioxygenase-like"/>
</dbReference>
<evidence type="ECO:0000313" key="2">
    <source>
        <dbReference type="EMBL" id="KAF2193485.1"/>
    </source>
</evidence>
<dbReference type="AlphaFoldDB" id="A0A6A6EQP9"/>
<accession>A0A6A6EQP9</accession>
<proteinExistence type="predicted"/>
<dbReference type="SUPFAM" id="SSF51182">
    <property type="entry name" value="RmlC-like cupins"/>
    <property type="match status" value="1"/>
</dbReference>
<dbReference type="CDD" id="cd02215">
    <property type="entry name" value="cupin_QDO_N_C"/>
    <property type="match status" value="1"/>
</dbReference>
<dbReference type="PANTHER" id="PTHR43346">
    <property type="entry name" value="LIGAND BINDING DOMAIN PROTEIN, PUTATIVE (AFU_ORTHOLOGUE AFUA_6G14370)-RELATED"/>
    <property type="match status" value="1"/>
</dbReference>
<feature type="chain" id="PRO_5025679060" evidence="1">
    <location>
        <begin position="20"/>
        <end position="368"/>
    </location>
</feature>
<keyword evidence="1" id="KW-0732">Signal</keyword>
<dbReference type="Proteomes" id="UP000800200">
    <property type="component" value="Unassembled WGS sequence"/>
</dbReference>
<keyword evidence="3" id="KW-1185">Reference proteome</keyword>
<evidence type="ECO:0000256" key="1">
    <source>
        <dbReference type="SAM" id="SignalP"/>
    </source>
</evidence>
<keyword evidence="2" id="KW-0223">Dioxygenase</keyword>